<feature type="active site" description="Charge relay system" evidence="12 13">
    <location>
        <position position="393"/>
    </location>
</feature>
<dbReference type="FunFam" id="3.40.50.200:FF:000005">
    <property type="entry name" value="Proprotein convertase subtilisin/kexin type 7"/>
    <property type="match status" value="1"/>
</dbReference>
<dbReference type="InterPro" id="IPR000209">
    <property type="entry name" value="Peptidase_S8/S53_dom"/>
</dbReference>
<dbReference type="SUPFAM" id="SSF49785">
    <property type="entry name" value="Galactose-binding domain-like"/>
    <property type="match status" value="1"/>
</dbReference>
<organism evidence="18">
    <name type="scientific">Phallusia mammillata</name>
    <dbReference type="NCBI Taxonomy" id="59560"/>
    <lineage>
        <taxon>Eukaryota</taxon>
        <taxon>Metazoa</taxon>
        <taxon>Chordata</taxon>
        <taxon>Tunicata</taxon>
        <taxon>Ascidiacea</taxon>
        <taxon>Phlebobranchia</taxon>
        <taxon>Ascidiidae</taxon>
        <taxon>Phallusia</taxon>
    </lineage>
</organism>
<evidence type="ECO:0000256" key="15">
    <source>
        <dbReference type="SAM" id="Phobius"/>
    </source>
</evidence>
<evidence type="ECO:0000256" key="1">
    <source>
        <dbReference type="ARBA" id="ARBA00004370"/>
    </source>
</evidence>
<evidence type="ECO:0000256" key="8">
    <source>
        <dbReference type="ARBA" id="ARBA00022989"/>
    </source>
</evidence>
<feature type="signal peptide" evidence="16">
    <location>
        <begin position="1"/>
        <end position="19"/>
    </location>
</feature>
<keyword evidence="10" id="KW-0865">Zymogen</keyword>
<keyword evidence="3" id="KW-0165">Cleavage on pair of basic residues</keyword>
<evidence type="ECO:0000313" key="18">
    <source>
        <dbReference type="EMBL" id="CAB3264715.1"/>
    </source>
</evidence>
<evidence type="ECO:0000256" key="3">
    <source>
        <dbReference type="ARBA" id="ARBA00022685"/>
    </source>
</evidence>
<feature type="chain" id="PRO_5026277019" evidence="16">
    <location>
        <begin position="20"/>
        <end position="687"/>
    </location>
</feature>
<evidence type="ECO:0000256" key="2">
    <source>
        <dbReference type="ARBA" id="ARBA00022670"/>
    </source>
</evidence>
<proteinExistence type="evidence at transcript level"/>
<keyword evidence="7 13" id="KW-0720">Serine protease</keyword>
<dbReference type="FunFam" id="2.60.120.260:FF:000026">
    <property type="entry name" value="proprotein convertase subtilisin/kexin type 7"/>
    <property type="match status" value="1"/>
</dbReference>
<dbReference type="InterPro" id="IPR015500">
    <property type="entry name" value="Peptidase_S8_subtilisin-rel"/>
</dbReference>
<dbReference type="InterPro" id="IPR022398">
    <property type="entry name" value="Peptidase_S8_His-AS"/>
</dbReference>
<dbReference type="PROSITE" id="PS00138">
    <property type="entry name" value="SUBTILASE_SER"/>
    <property type="match status" value="1"/>
</dbReference>
<evidence type="ECO:0000259" key="17">
    <source>
        <dbReference type="PROSITE" id="PS51829"/>
    </source>
</evidence>
<accession>A0A6F9DP88</accession>
<keyword evidence="5 16" id="KW-0732">Signal</keyword>
<reference evidence="18" key="1">
    <citation type="submission" date="2020-04" db="EMBL/GenBank/DDBJ databases">
        <authorList>
            <person name="Neveu A P."/>
        </authorList>
    </citation>
    <scope>NUCLEOTIDE SEQUENCE</scope>
    <source>
        <tissue evidence="18">Whole embryo</tissue>
    </source>
</reference>
<feature type="active site" description="Charge relay system" evidence="12 13">
    <location>
        <position position="175"/>
    </location>
</feature>
<dbReference type="SUPFAM" id="SSF52743">
    <property type="entry name" value="Subtilisin-like"/>
    <property type="match status" value="1"/>
</dbReference>
<keyword evidence="6 13" id="KW-0378">Hydrolase</keyword>
<name>A0A6F9DP88_9ASCI</name>
<feature type="transmembrane region" description="Helical" evidence="15">
    <location>
        <begin position="655"/>
        <end position="674"/>
    </location>
</feature>
<dbReference type="InterPro" id="IPR023828">
    <property type="entry name" value="Peptidase_S8_Ser-AS"/>
</dbReference>
<sequence>MVCLFFVGVQLLVLTIVKAELHILPTINSYLQTHKTSSLSYTWSVKLNSDSSQEKDSLILEANYVANELGFINLGQVGELKGYYVFVPNDTRSSNKQMLDHPKIEWTEHQEILKRDKRRFINNKNKLFDMSSFRDPLFQEQWHLYNSKASGLDCNVTGVWGMGITGKGVVVAIIDDGVEWRHPDLKDNYCANGSFDLNSDDDDPSPEYDKAEENKHGTRCAGEISAVRNSVCGVGIAYDSRFSGIRILDGPMTDSLEATAFNKHMDVNDVYSCSWGPEDDGKTVDGPRNLAQTALKHGIVAGRSGFGSVFVVASGNGGDNDDNCNYDGYANSIYTITIGAINEYGQTPSYAEQCTSMLACTVSSGAPGRSIATTDWTLGHRSQQCTTQHTGTSAATPLAAGMIALMLEVRPCLQWRDIQHIIVLTSIPLNSDKYASSAKDNWVQNAAGFFHSNQHGFGQLNAWRLVNAAKVWESVPWLTTYQPTCPGHNLAIVKSVTKPLTVECQVSVQQSLDHMINTLESVLVTVNVKHSFRGSLKFVIVCPSGTESIIFPRKKDKSDAGLSDWTFMTVKCWGESSYGKYQLKIYDTSRKQAKVNVLKSWQIQIYGSNLTTSDIANRQKMLQNSFSGNINANFSCPAGTPLLFDVTEALSERTLHLLVLLSFFFVFWGVYYSLDLAFCYKEEEENK</sequence>
<dbReference type="GO" id="GO:0016485">
    <property type="term" value="P:protein processing"/>
    <property type="evidence" value="ECO:0007669"/>
    <property type="project" value="TreeGrafter"/>
</dbReference>
<dbReference type="InterPro" id="IPR023827">
    <property type="entry name" value="Peptidase_S8_Asp-AS"/>
</dbReference>
<evidence type="ECO:0000256" key="12">
    <source>
        <dbReference type="PIRSR" id="PIRSR615500-1"/>
    </source>
</evidence>
<evidence type="ECO:0000256" key="13">
    <source>
        <dbReference type="PROSITE-ProRule" id="PRU01240"/>
    </source>
</evidence>
<keyword evidence="8 15" id="KW-1133">Transmembrane helix</keyword>
<evidence type="ECO:0000256" key="11">
    <source>
        <dbReference type="ARBA" id="ARBA00023180"/>
    </source>
</evidence>
<keyword evidence="2 13" id="KW-0645">Protease</keyword>
<dbReference type="PROSITE" id="PS51829">
    <property type="entry name" value="P_HOMO_B"/>
    <property type="match status" value="1"/>
</dbReference>
<evidence type="ECO:0000256" key="6">
    <source>
        <dbReference type="ARBA" id="ARBA00022801"/>
    </source>
</evidence>
<dbReference type="InterPro" id="IPR032815">
    <property type="entry name" value="S8_pro-domain"/>
</dbReference>
<dbReference type="InterPro" id="IPR002884">
    <property type="entry name" value="P_dom"/>
</dbReference>
<dbReference type="EMBL" id="LR788853">
    <property type="protein sequence ID" value="CAB3264715.1"/>
    <property type="molecule type" value="mRNA"/>
</dbReference>
<dbReference type="GO" id="GO:0000139">
    <property type="term" value="C:Golgi membrane"/>
    <property type="evidence" value="ECO:0007669"/>
    <property type="project" value="TreeGrafter"/>
</dbReference>
<comment type="similarity">
    <text evidence="13 14">Belongs to the peptidase S8 family.</text>
</comment>
<dbReference type="AlphaFoldDB" id="A0A6F9DP88"/>
<dbReference type="InterPro" id="IPR008979">
    <property type="entry name" value="Galactose-bd-like_sf"/>
</dbReference>
<dbReference type="Gene3D" id="3.30.70.850">
    <property type="entry name" value="Peptidase S8, pro-domain"/>
    <property type="match status" value="1"/>
</dbReference>
<dbReference type="Pfam" id="PF01483">
    <property type="entry name" value="P_proprotein"/>
    <property type="match status" value="1"/>
</dbReference>
<dbReference type="InterPro" id="IPR038466">
    <property type="entry name" value="S8_pro-domain_sf"/>
</dbReference>
<dbReference type="Gene3D" id="2.60.120.260">
    <property type="entry name" value="Galactose-binding domain-like"/>
    <property type="match status" value="1"/>
</dbReference>
<keyword evidence="4 15" id="KW-0812">Transmembrane</keyword>
<dbReference type="SUPFAM" id="SSF54897">
    <property type="entry name" value="Protease propeptides/inhibitors"/>
    <property type="match status" value="1"/>
</dbReference>
<dbReference type="GO" id="GO:0005802">
    <property type="term" value="C:trans-Golgi network"/>
    <property type="evidence" value="ECO:0007669"/>
    <property type="project" value="TreeGrafter"/>
</dbReference>
<feature type="domain" description="P/Homo B" evidence="17">
    <location>
        <begin position="466"/>
        <end position="611"/>
    </location>
</feature>
<keyword evidence="9 15" id="KW-0472">Membrane</keyword>
<evidence type="ECO:0000256" key="10">
    <source>
        <dbReference type="ARBA" id="ARBA00023145"/>
    </source>
</evidence>
<evidence type="ECO:0000256" key="5">
    <source>
        <dbReference type="ARBA" id="ARBA00022729"/>
    </source>
</evidence>
<dbReference type="CDD" id="cd04059">
    <property type="entry name" value="Peptidases_S8_Protein_convertases_Kexins_Furin-like"/>
    <property type="match status" value="1"/>
</dbReference>
<dbReference type="InterPro" id="IPR036852">
    <property type="entry name" value="Peptidase_S8/S53_dom_sf"/>
</dbReference>
<dbReference type="Gene3D" id="3.40.50.200">
    <property type="entry name" value="Peptidase S8/S53 domain"/>
    <property type="match status" value="1"/>
</dbReference>
<feature type="active site" description="Charge relay system" evidence="12 13">
    <location>
        <position position="216"/>
    </location>
</feature>
<dbReference type="PROSITE" id="PS00136">
    <property type="entry name" value="SUBTILASE_ASP"/>
    <property type="match status" value="1"/>
</dbReference>
<dbReference type="Pfam" id="PF00082">
    <property type="entry name" value="Peptidase_S8"/>
    <property type="match status" value="1"/>
</dbReference>
<dbReference type="PANTHER" id="PTHR42884:SF28">
    <property type="entry name" value="PROPROTEIN CONVERTASE SUBTILISIN_KEXIN TYPE 7"/>
    <property type="match status" value="1"/>
</dbReference>
<evidence type="ECO:0000256" key="14">
    <source>
        <dbReference type="RuleBase" id="RU003355"/>
    </source>
</evidence>
<dbReference type="PRINTS" id="PR00723">
    <property type="entry name" value="SUBTILISIN"/>
</dbReference>
<dbReference type="PANTHER" id="PTHR42884">
    <property type="entry name" value="PROPROTEIN CONVERTASE SUBTILISIN/KEXIN-RELATED"/>
    <property type="match status" value="1"/>
</dbReference>
<dbReference type="PROSITE" id="PS51892">
    <property type="entry name" value="SUBTILASE"/>
    <property type="match status" value="1"/>
</dbReference>
<keyword evidence="11" id="KW-0325">Glycoprotein</keyword>
<dbReference type="InterPro" id="IPR034182">
    <property type="entry name" value="Kexin/furin"/>
</dbReference>
<dbReference type="GO" id="GO:0004252">
    <property type="term" value="F:serine-type endopeptidase activity"/>
    <property type="evidence" value="ECO:0007669"/>
    <property type="project" value="UniProtKB-UniRule"/>
</dbReference>
<evidence type="ECO:0000256" key="7">
    <source>
        <dbReference type="ARBA" id="ARBA00022825"/>
    </source>
</evidence>
<protein>
    <submittedName>
        <fullName evidence="18">Proprotein convertase subtilisin/kexin type 7-like</fullName>
    </submittedName>
</protein>
<dbReference type="PROSITE" id="PS00137">
    <property type="entry name" value="SUBTILASE_HIS"/>
    <property type="match status" value="1"/>
</dbReference>
<evidence type="ECO:0000256" key="16">
    <source>
        <dbReference type="SAM" id="SignalP"/>
    </source>
</evidence>
<comment type="subcellular location">
    <subcellularLocation>
        <location evidence="1">Membrane</location>
    </subcellularLocation>
</comment>
<gene>
    <name evidence="18" type="primary">Pcsk7</name>
</gene>
<evidence type="ECO:0000256" key="4">
    <source>
        <dbReference type="ARBA" id="ARBA00022692"/>
    </source>
</evidence>
<evidence type="ECO:0000256" key="9">
    <source>
        <dbReference type="ARBA" id="ARBA00023136"/>
    </source>
</evidence>
<dbReference type="Pfam" id="PF16470">
    <property type="entry name" value="S8_pro-domain"/>
    <property type="match status" value="1"/>
</dbReference>